<organism evidence="1">
    <name type="scientific">viral metagenome</name>
    <dbReference type="NCBI Taxonomy" id="1070528"/>
    <lineage>
        <taxon>unclassified sequences</taxon>
        <taxon>metagenomes</taxon>
        <taxon>organismal metagenomes</taxon>
    </lineage>
</organism>
<dbReference type="EMBL" id="MN740697">
    <property type="protein sequence ID" value="QHU08482.1"/>
    <property type="molecule type" value="Genomic_DNA"/>
</dbReference>
<dbReference type="SUPFAM" id="SSF109604">
    <property type="entry name" value="HD-domain/PDEase-like"/>
    <property type="match status" value="1"/>
</dbReference>
<protein>
    <recommendedName>
        <fullName evidence="2">HD domain-containing protein</fullName>
    </recommendedName>
</protein>
<evidence type="ECO:0000313" key="1">
    <source>
        <dbReference type="EMBL" id="QHU08482.1"/>
    </source>
</evidence>
<evidence type="ECO:0008006" key="2">
    <source>
        <dbReference type="Google" id="ProtNLM"/>
    </source>
</evidence>
<proteinExistence type="predicted"/>
<dbReference type="PANTHER" id="PTHR46246:SF1">
    <property type="entry name" value="GUANOSINE-3',5'-BIS(DIPHOSPHATE) 3'-PYROPHOSPHOHYDROLASE MESH1"/>
    <property type="match status" value="1"/>
</dbReference>
<dbReference type="AlphaFoldDB" id="A0A6C0JRT9"/>
<name>A0A6C0JRT9_9ZZZZ</name>
<dbReference type="Pfam" id="PF13328">
    <property type="entry name" value="HD_4"/>
    <property type="match status" value="1"/>
</dbReference>
<sequence length="200" mass="22747">MNNDILTTDLIRRTYDFAARAHEGQIRRDTGLPYISHPLNVARNVVNYYHPLPNGLTTELLIQVALLHDTLEDTSVTEDDILANFGEEVLQLVKQLTTDKIECDKMGKTAYLSAKMGSMNKDALFVKFCDRLDNLHDYLTSVKKGKSSLHAQKYAQSTLEILNNISRFEYPLLQTEIKSTCNDIFYHAFSNTSFSSFSKV</sequence>
<dbReference type="GO" id="GO:0008893">
    <property type="term" value="F:guanosine-3',5'-bis(diphosphate) 3'-diphosphatase activity"/>
    <property type="evidence" value="ECO:0007669"/>
    <property type="project" value="TreeGrafter"/>
</dbReference>
<dbReference type="PANTHER" id="PTHR46246">
    <property type="entry name" value="GUANOSINE-3',5'-BIS(DIPHOSPHATE) 3'-PYROPHOSPHOHYDROLASE MESH1"/>
    <property type="match status" value="1"/>
</dbReference>
<dbReference type="Gene3D" id="1.10.3210.10">
    <property type="entry name" value="Hypothetical protein af1432"/>
    <property type="match status" value="1"/>
</dbReference>
<reference evidence="1" key="1">
    <citation type="journal article" date="2020" name="Nature">
        <title>Giant virus diversity and host interactions through global metagenomics.</title>
        <authorList>
            <person name="Schulz F."/>
            <person name="Roux S."/>
            <person name="Paez-Espino D."/>
            <person name="Jungbluth S."/>
            <person name="Walsh D.A."/>
            <person name="Denef V.J."/>
            <person name="McMahon K.D."/>
            <person name="Konstantinidis K.T."/>
            <person name="Eloe-Fadrosh E.A."/>
            <person name="Kyrpides N.C."/>
            <person name="Woyke T."/>
        </authorList>
    </citation>
    <scope>NUCLEOTIDE SEQUENCE</scope>
    <source>
        <strain evidence="1">GVMAG-S-1062768-28</strain>
    </source>
</reference>
<dbReference type="InterPro" id="IPR052194">
    <property type="entry name" value="MESH1"/>
</dbReference>
<accession>A0A6C0JRT9</accession>